<name>A0A0C7QS53_PARSO</name>
<proteinExistence type="predicted"/>
<protein>
    <submittedName>
        <fullName evidence="1">Methionine synthase activation domain</fullName>
        <ecNumber evidence="1">2.1.1.13</ecNumber>
    </submittedName>
</protein>
<dbReference type="InterPro" id="IPR037010">
    <property type="entry name" value="VitB12-dep_Met_synth_activ_sf"/>
</dbReference>
<dbReference type="EMBL" id="CEKZ01000003">
    <property type="protein sequence ID" value="CEQ03522.1"/>
    <property type="molecule type" value="Genomic_DNA"/>
</dbReference>
<reference evidence="1 2" key="1">
    <citation type="submission" date="2015-01" db="EMBL/GenBank/DDBJ databases">
        <authorList>
            <person name="Aslett A.Martin."/>
            <person name="De Silva Nishadi"/>
        </authorList>
    </citation>
    <scope>NUCLEOTIDE SEQUENCE [LARGE SCALE GENOMIC DNA]</scope>
    <source>
        <strain evidence="1 2">R28058</strain>
    </source>
</reference>
<dbReference type="Proteomes" id="UP000049127">
    <property type="component" value="Unassembled WGS sequence"/>
</dbReference>
<keyword evidence="1" id="KW-0808">Transferase</keyword>
<dbReference type="OrthoDB" id="1756854at2"/>
<dbReference type="AlphaFoldDB" id="A0A0C7QS53"/>
<keyword evidence="1" id="KW-0489">Methyltransferase</keyword>
<dbReference type="Gene3D" id="3.40.109.40">
    <property type="match status" value="1"/>
</dbReference>
<accession>A0A0C7QS53</accession>
<dbReference type="GO" id="GO:0032259">
    <property type="term" value="P:methylation"/>
    <property type="evidence" value="ECO:0007669"/>
    <property type="project" value="UniProtKB-KW"/>
</dbReference>
<gene>
    <name evidence="1" type="ORF">R28058_12551</name>
</gene>
<evidence type="ECO:0000313" key="2">
    <source>
        <dbReference type="Proteomes" id="UP000049127"/>
    </source>
</evidence>
<organism evidence="1 2">
    <name type="scientific">Paraclostridium sordellii</name>
    <name type="common">Clostridium sordellii</name>
    <dbReference type="NCBI Taxonomy" id="1505"/>
    <lineage>
        <taxon>Bacteria</taxon>
        <taxon>Bacillati</taxon>
        <taxon>Bacillota</taxon>
        <taxon>Clostridia</taxon>
        <taxon>Peptostreptococcales</taxon>
        <taxon>Peptostreptococcaceae</taxon>
        <taxon>Paraclostridium</taxon>
    </lineage>
</organism>
<sequence>MNIDNVYIDKDIVLKFLGYGKRKAPDSIKKIIDEEILNINDILDIKVFIKEIDIKENNFTGSYIIKCFESSEKAYSILYTIGNEIDKNINYHMSNNDMMRGLVLDKIGIVALDYINENIKKYLEDNNPNLNISHEIYPGDKEFSIENQKNIYNYFKNEYITINEYNQMNPIKSIAMVICMGSCKNLKSRCENCANKCF</sequence>
<dbReference type="SUPFAM" id="SSF56507">
    <property type="entry name" value="Methionine synthase activation domain-like"/>
    <property type="match status" value="1"/>
</dbReference>
<dbReference type="EC" id="2.1.1.13" evidence="1"/>
<evidence type="ECO:0000313" key="1">
    <source>
        <dbReference type="EMBL" id="CEQ03522.1"/>
    </source>
</evidence>
<dbReference type="GO" id="GO:0008705">
    <property type="term" value="F:methionine synthase activity"/>
    <property type="evidence" value="ECO:0007669"/>
    <property type="project" value="UniProtKB-EC"/>
</dbReference>
<dbReference type="RefSeq" id="WP_055341830.1">
    <property type="nucleotide sequence ID" value="NZ_CEKZ01000003.1"/>
</dbReference>